<feature type="transmembrane region" description="Helical" evidence="12">
    <location>
        <begin position="145"/>
        <end position="165"/>
    </location>
</feature>
<dbReference type="GO" id="GO:0140575">
    <property type="term" value="F:transmembrane monodehydroascorbate reductase activity"/>
    <property type="evidence" value="ECO:0007669"/>
    <property type="project" value="InterPro"/>
</dbReference>
<evidence type="ECO:0000256" key="4">
    <source>
        <dbReference type="ARBA" id="ARBA00022617"/>
    </source>
</evidence>
<evidence type="ECO:0000256" key="1">
    <source>
        <dbReference type="ARBA" id="ARBA00001970"/>
    </source>
</evidence>
<dbReference type="PANTHER" id="PTHR15422">
    <property type="entry name" value="OS05G0565100 PROTEIN"/>
    <property type="match status" value="1"/>
</dbReference>
<evidence type="ECO:0000256" key="8">
    <source>
        <dbReference type="ARBA" id="ARBA00022989"/>
    </source>
</evidence>
<keyword evidence="9" id="KW-0408">Iron</keyword>
<feature type="transmembrane region" description="Helical" evidence="12">
    <location>
        <begin position="186"/>
        <end position="205"/>
    </location>
</feature>
<keyword evidence="4" id="KW-0349">Heme</keyword>
<evidence type="ECO:0000256" key="6">
    <source>
        <dbReference type="ARBA" id="ARBA00022723"/>
    </source>
</evidence>
<evidence type="ECO:0000256" key="3">
    <source>
        <dbReference type="ARBA" id="ARBA00022448"/>
    </source>
</evidence>
<dbReference type="VEuPathDB" id="FungiDB:PV08_11555"/>
<feature type="transmembrane region" description="Helical" evidence="12">
    <location>
        <begin position="68"/>
        <end position="91"/>
    </location>
</feature>
<evidence type="ECO:0000256" key="2">
    <source>
        <dbReference type="ARBA" id="ARBA00004141"/>
    </source>
</evidence>
<evidence type="ECO:0000259" key="13">
    <source>
        <dbReference type="PROSITE" id="PS50939"/>
    </source>
</evidence>
<comment type="cofactor">
    <cofactor evidence="1">
        <name>heme b</name>
        <dbReference type="ChEBI" id="CHEBI:60344"/>
    </cofactor>
</comment>
<gene>
    <name evidence="14" type="ORF">PV08_11555</name>
</gene>
<dbReference type="GO" id="GO:0016020">
    <property type="term" value="C:membrane"/>
    <property type="evidence" value="ECO:0007669"/>
    <property type="project" value="UniProtKB-SubCell"/>
</dbReference>
<keyword evidence="7" id="KW-0249">Electron transport</keyword>
<name>A0A0D1Y6U3_9EURO</name>
<reference evidence="14 15" key="1">
    <citation type="submission" date="2015-01" db="EMBL/GenBank/DDBJ databases">
        <title>The Genome Sequence of Exophiala spinifera CBS89968.</title>
        <authorList>
            <consortium name="The Broad Institute Genomics Platform"/>
            <person name="Cuomo C."/>
            <person name="de Hoog S."/>
            <person name="Gorbushina A."/>
            <person name="Stielow B."/>
            <person name="Teixiera M."/>
            <person name="Abouelleil A."/>
            <person name="Chapman S.B."/>
            <person name="Priest M."/>
            <person name="Young S.K."/>
            <person name="Wortman J."/>
            <person name="Nusbaum C."/>
            <person name="Birren B."/>
        </authorList>
    </citation>
    <scope>NUCLEOTIDE SEQUENCE [LARGE SCALE GENOMIC DNA]</scope>
    <source>
        <strain evidence="14 15">CBS 89968</strain>
    </source>
</reference>
<dbReference type="GeneID" id="27338638"/>
<dbReference type="AlphaFoldDB" id="A0A0D1Y6U3"/>
<dbReference type="CDD" id="cd08761">
    <property type="entry name" value="Cyt_b561_CYB561D2_like"/>
    <property type="match status" value="1"/>
</dbReference>
<dbReference type="InterPro" id="IPR045150">
    <property type="entry name" value="CYB561D1/2"/>
</dbReference>
<evidence type="ECO:0000313" key="14">
    <source>
        <dbReference type="EMBL" id="KIW10591.1"/>
    </source>
</evidence>
<evidence type="ECO:0000256" key="10">
    <source>
        <dbReference type="ARBA" id="ARBA00023136"/>
    </source>
</evidence>
<feature type="transmembrane region" description="Helical" evidence="12">
    <location>
        <begin position="103"/>
        <end position="125"/>
    </location>
</feature>
<dbReference type="PANTHER" id="PTHR15422:SF45">
    <property type="entry name" value="CYTOCHROME B561 DOMAIN-CONTAINING PROTEIN"/>
    <property type="match status" value="1"/>
</dbReference>
<feature type="transmembrane region" description="Helical" evidence="12">
    <location>
        <begin position="211"/>
        <end position="229"/>
    </location>
</feature>
<sequence length="239" mass="25896">MASATGVPEENPALQEEEPLLGRPGDVTQKPGQGLQFNLVTGTAILAQAGIWILAALVWAAIFENNFIFFSYHPLLNSAATLLFVQGTLVLQPTALQKDKIHGTYAHSVFNTLGVAGLIAGLVVIELNKASHPETRFTSIHGKLGLVAYILIFIQWLVGFAQFFVPRLFGGVDSAKAIYKYHRVSGYVLQVYMLAVIAAATQTAFNKNVLHIKLWAVIVASVLVLAGVLPRIKKHKLGL</sequence>
<accession>A0A0D1Y6U3</accession>
<evidence type="ECO:0000256" key="12">
    <source>
        <dbReference type="SAM" id="Phobius"/>
    </source>
</evidence>
<keyword evidence="6" id="KW-0479">Metal-binding</keyword>
<feature type="region of interest" description="Disordered" evidence="11">
    <location>
        <begin position="1"/>
        <end position="26"/>
    </location>
</feature>
<evidence type="ECO:0000256" key="9">
    <source>
        <dbReference type="ARBA" id="ARBA00023004"/>
    </source>
</evidence>
<dbReference type="RefSeq" id="XP_016230807.1">
    <property type="nucleotide sequence ID" value="XM_016385863.1"/>
</dbReference>
<dbReference type="Gene3D" id="1.20.120.1770">
    <property type="match status" value="1"/>
</dbReference>
<evidence type="ECO:0000256" key="7">
    <source>
        <dbReference type="ARBA" id="ARBA00022982"/>
    </source>
</evidence>
<proteinExistence type="predicted"/>
<dbReference type="SMART" id="SM00665">
    <property type="entry name" value="B561"/>
    <property type="match status" value="1"/>
</dbReference>
<feature type="transmembrane region" description="Helical" evidence="12">
    <location>
        <begin position="39"/>
        <end position="62"/>
    </location>
</feature>
<dbReference type="InterPro" id="IPR006593">
    <property type="entry name" value="Cyt_b561/ferric_Rdtase_TM"/>
</dbReference>
<keyword evidence="8 12" id="KW-1133">Transmembrane helix</keyword>
<dbReference type="OrthoDB" id="432881at2759"/>
<protein>
    <recommendedName>
        <fullName evidence="13">Cytochrome b561 domain-containing protein</fullName>
    </recommendedName>
</protein>
<dbReference type="Proteomes" id="UP000053328">
    <property type="component" value="Unassembled WGS sequence"/>
</dbReference>
<evidence type="ECO:0000313" key="15">
    <source>
        <dbReference type="Proteomes" id="UP000053328"/>
    </source>
</evidence>
<dbReference type="Pfam" id="PF03188">
    <property type="entry name" value="Cytochrom_B561"/>
    <property type="match status" value="1"/>
</dbReference>
<dbReference type="PROSITE" id="PS50939">
    <property type="entry name" value="CYTOCHROME_B561"/>
    <property type="match status" value="1"/>
</dbReference>
<evidence type="ECO:0000256" key="5">
    <source>
        <dbReference type="ARBA" id="ARBA00022692"/>
    </source>
</evidence>
<organism evidence="14 15">
    <name type="scientific">Exophiala spinifera</name>
    <dbReference type="NCBI Taxonomy" id="91928"/>
    <lineage>
        <taxon>Eukaryota</taxon>
        <taxon>Fungi</taxon>
        <taxon>Dikarya</taxon>
        <taxon>Ascomycota</taxon>
        <taxon>Pezizomycotina</taxon>
        <taxon>Eurotiomycetes</taxon>
        <taxon>Chaetothyriomycetidae</taxon>
        <taxon>Chaetothyriales</taxon>
        <taxon>Herpotrichiellaceae</taxon>
        <taxon>Exophiala</taxon>
    </lineage>
</organism>
<keyword evidence="15" id="KW-1185">Reference proteome</keyword>
<keyword evidence="3" id="KW-0813">Transport</keyword>
<keyword evidence="10 12" id="KW-0472">Membrane</keyword>
<comment type="subcellular location">
    <subcellularLocation>
        <location evidence="2">Membrane</location>
        <topology evidence="2">Multi-pass membrane protein</topology>
    </subcellularLocation>
</comment>
<dbReference type="EMBL" id="KN847500">
    <property type="protein sequence ID" value="KIW10591.1"/>
    <property type="molecule type" value="Genomic_DNA"/>
</dbReference>
<feature type="domain" description="Cytochrome b561" evidence="13">
    <location>
        <begin position="37"/>
        <end position="234"/>
    </location>
</feature>
<dbReference type="HOGENOM" id="CLU_090067_1_0_1"/>
<keyword evidence="5 12" id="KW-0812">Transmembrane</keyword>
<evidence type="ECO:0000256" key="11">
    <source>
        <dbReference type="SAM" id="MobiDB-lite"/>
    </source>
</evidence>
<dbReference type="GO" id="GO:0046872">
    <property type="term" value="F:metal ion binding"/>
    <property type="evidence" value="ECO:0007669"/>
    <property type="project" value="UniProtKB-KW"/>
</dbReference>